<keyword evidence="4 7" id="KW-0378">Hydrolase</keyword>
<dbReference type="AlphaFoldDB" id="A0A086XUN8"/>
<evidence type="ECO:0000313" key="7">
    <source>
        <dbReference type="EMBL" id="KFI25738.1"/>
    </source>
</evidence>
<evidence type="ECO:0000256" key="3">
    <source>
        <dbReference type="ARBA" id="ARBA00022723"/>
    </source>
</evidence>
<dbReference type="SUPFAM" id="SSF52768">
    <property type="entry name" value="Arginase/deacetylase"/>
    <property type="match status" value="1"/>
</dbReference>
<evidence type="ECO:0000313" key="8">
    <source>
        <dbReference type="Proteomes" id="UP000028824"/>
    </source>
</evidence>
<dbReference type="GO" id="GO:0040029">
    <property type="term" value="P:epigenetic regulation of gene expression"/>
    <property type="evidence" value="ECO:0007669"/>
    <property type="project" value="TreeGrafter"/>
</dbReference>
<name>A0A086XUN8_9RHOB</name>
<dbReference type="OrthoDB" id="9808367at2"/>
<keyword evidence="5" id="KW-0862">Zinc</keyword>
<proteinExistence type="inferred from homology"/>
<keyword evidence="8" id="KW-1185">Reference proteome</keyword>
<dbReference type="Proteomes" id="UP000028824">
    <property type="component" value="Unassembled WGS sequence"/>
</dbReference>
<evidence type="ECO:0000256" key="5">
    <source>
        <dbReference type="ARBA" id="ARBA00022833"/>
    </source>
</evidence>
<dbReference type="Gene3D" id="3.40.800.20">
    <property type="entry name" value="Histone deacetylase domain"/>
    <property type="match status" value="1"/>
</dbReference>
<dbReference type="EMBL" id="JFZB01000020">
    <property type="protein sequence ID" value="KFI25738.1"/>
    <property type="molecule type" value="Genomic_DNA"/>
</dbReference>
<dbReference type="CDD" id="cd10001">
    <property type="entry name" value="HDAC_classII_APAH"/>
    <property type="match status" value="1"/>
</dbReference>
<comment type="cofactor">
    <cofactor evidence="1">
        <name>Zn(2+)</name>
        <dbReference type="ChEBI" id="CHEBI:29105"/>
    </cofactor>
</comment>
<dbReference type="Pfam" id="PF00850">
    <property type="entry name" value="Hist_deacetyl"/>
    <property type="match status" value="1"/>
</dbReference>
<organism evidence="7 8">
    <name type="scientific">Paenirhodobacter enshiensis</name>
    <dbReference type="NCBI Taxonomy" id="1105367"/>
    <lineage>
        <taxon>Bacteria</taxon>
        <taxon>Pseudomonadati</taxon>
        <taxon>Pseudomonadota</taxon>
        <taxon>Alphaproteobacteria</taxon>
        <taxon>Rhodobacterales</taxon>
        <taxon>Rhodobacter group</taxon>
        <taxon>Paenirhodobacter</taxon>
    </lineage>
</organism>
<protein>
    <submittedName>
        <fullName evidence="7">Acetylpolyamine aminohydrolase</fullName>
    </submittedName>
</protein>
<dbReference type="RefSeq" id="WP_036638042.1">
    <property type="nucleotide sequence ID" value="NZ_JFZB01000020.1"/>
</dbReference>
<dbReference type="InterPro" id="IPR037138">
    <property type="entry name" value="His_deacetylse_dom_sf"/>
</dbReference>
<keyword evidence="3" id="KW-0479">Metal-binding</keyword>
<dbReference type="InterPro" id="IPR023696">
    <property type="entry name" value="Ureohydrolase_dom_sf"/>
</dbReference>
<evidence type="ECO:0000256" key="4">
    <source>
        <dbReference type="ARBA" id="ARBA00022801"/>
    </source>
</evidence>
<dbReference type="InterPro" id="IPR023801">
    <property type="entry name" value="His_deacetylse_dom"/>
</dbReference>
<evidence type="ECO:0000256" key="2">
    <source>
        <dbReference type="ARBA" id="ARBA00005947"/>
    </source>
</evidence>
<comment type="caution">
    <text evidence="7">The sequence shown here is derived from an EMBL/GenBank/DDBJ whole genome shotgun (WGS) entry which is preliminary data.</text>
</comment>
<dbReference type="eggNOG" id="COG0123">
    <property type="taxonomic scope" value="Bacteria"/>
</dbReference>
<dbReference type="InterPro" id="IPR000286">
    <property type="entry name" value="HDACs"/>
</dbReference>
<sequence>MKVFFDERQRLHDPRFRLQDGKVVLNPDRPDRVAELLRGARAAGLTPEPSTDHGMAPLAALHTPRYLSFLRTIYDRRLAEVPDLAEVVPGRIVPERARVYGWQTEAQIGYHNTDTSCPISAKSWDAIYWSAQTALSGADEILSGARRAYALSRPSGHHAYREVAGGFCFLNNSGIAAEYLRARGHRPAILDIDVHHGNGTQGIFYERDDVLTISLHVDPEQFYPYYSGGAQECGAAAGIGYNLNLPLARGTDTEGYLAALDRALDQIACFGASVVVVAQGLDAHEDDPFHGLGVTTAGFARIGRAIAGLGLPVLSVQEGGYMQPGLHANLTSLLEGLQSA</sequence>
<evidence type="ECO:0000259" key="6">
    <source>
        <dbReference type="Pfam" id="PF00850"/>
    </source>
</evidence>
<comment type="similarity">
    <text evidence="2">Belongs to the histone deacetylase family.</text>
</comment>
<dbReference type="STRING" id="1105367.CG50_04695"/>
<dbReference type="GO" id="GO:0046872">
    <property type="term" value="F:metal ion binding"/>
    <property type="evidence" value="ECO:0007669"/>
    <property type="project" value="UniProtKB-KW"/>
</dbReference>
<dbReference type="PANTHER" id="PTHR10625:SF17">
    <property type="entry name" value="HISTONE DEACETYLASE 8"/>
    <property type="match status" value="1"/>
</dbReference>
<dbReference type="GO" id="GO:0016787">
    <property type="term" value="F:hydrolase activity"/>
    <property type="evidence" value="ECO:0007669"/>
    <property type="project" value="UniProtKB-KW"/>
</dbReference>
<evidence type="ECO:0000256" key="1">
    <source>
        <dbReference type="ARBA" id="ARBA00001947"/>
    </source>
</evidence>
<dbReference type="PANTHER" id="PTHR10625">
    <property type="entry name" value="HISTONE DEACETYLASE HDAC1-RELATED"/>
    <property type="match status" value="1"/>
</dbReference>
<feature type="domain" description="Histone deacetylase" evidence="6">
    <location>
        <begin position="27"/>
        <end position="336"/>
    </location>
</feature>
<gene>
    <name evidence="7" type="ORF">CG50_04695</name>
</gene>
<dbReference type="GO" id="GO:0004407">
    <property type="term" value="F:histone deacetylase activity"/>
    <property type="evidence" value="ECO:0007669"/>
    <property type="project" value="TreeGrafter"/>
</dbReference>
<dbReference type="PRINTS" id="PR01270">
    <property type="entry name" value="HDASUPER"/>
</dbReference>
<reference evidence="7 8" key="1">
    <citation type="submission" date="2014-03" db="EMBL/GenBank/DDBJ databases">
        <title>Genome of Paenirhodobacter enshiensis DW2-9.</title>
        <authorList>
            <person name="Wang D."/>
            <person name="Wang G."/>
        </authorList>
    </citation>
    <scope>NUCLEOTIDE SEQUENCE [LARGE SCALE GENOMIC DNA]</scope>
    <source>
        <strain evidence="7 8">DW2-9</strain>
    </source>
</reference>
<accession>A0A086XUN8</accession>